<dbReference type="PANTHER" id="PTHR22801:SF63">
    <property type="entry name" value="C-TYPE LECTIN DOMAIN-CONTAINING PROTEIN"/>
    <property type="match status" value="1"/>
</dbReference>
<dbReference type="OrthoDB" id="418245at2759"/>
<evidence type="ECO:0000313" key="2">
    <source>
        <dbReference type="EMBL" id="OWF46817.1"/>
    </source>
</evidence>
<dbReference type="Pfam" id="PF00059">
    <property type="entry name" value="Lectin_C"/>
    <property type="match status" value="1"/>
</dbReference>
<dbReference type="PANTHER" id="PTHR22801">
    <property type="entry name" value="LITHOSTATHINE"/>
    <property type="match status" value="1"/>
</dbReference>
<dbReference type="SUPFAM" id="SSF56436">
    <property type="entry name" value="C-type lectin-like"/>
    <property type="match status" value="1"/>
</dbReference>
<dbReference type="InterPro" id="IPR016186">
    <property type="entry name" value="C-type_lectin-like/link_sf"/>
</dbReference>
<dbReference type="Proteomes" id="UP000242188">
    <property type="component" value="Unassembled WGS sequence"/>
</dbReference>
<dbReference type="AlphaFoldDB" id="A0A210QDJ0"/>
<protein>
    <recommendedName>
        <fullName evidence="1">C-type lectin domain-containing protein</fullName>
    </recommendedName>
</protein>
<gene>
    <name evidence="2" type="ORF">KP79_PYT22265</name>
</gene>
<reference evidence="2 3" key="1">
    <citation type="journal article" date="2017" name="Nat. Ecol. Evol.">
        <title>Scallop genome provides insights into evolution of bilaterian karyotype and development.</title>
        <authorList>
            <person name="Wang S."/>
            <person name="Zhang J."/>
            <person name="Jiao W."/>
            <person name="Li J."/>
            <person name="Xun X."/>
            <person name="Sun Y."/>
            <person name="Guo X."/>
            <person name="Huan P."/>
            <person name="Dong B."/>
            <person name="Zhang L."/>
            <person name="Hu X."/>
            <person name="Sun X."/>
            <person name="Wang J."/>
            <person name="Zhao C."/>
            <person name="Wang Y."/>
            <person name="Wang D."/>
            <person name="Huang X."/>
            <person name="Wang R."/>
            <person name="Lv J."/>
            <person name="Li Y."/>
            <person name="Zhang Z."/>
            <person name="Liu B."/>
            <person name="Lu W."/>
            <person name="Hui Y."/>
            <person name="Liang J."/>
            <person name="Zhou Z."/>
            <person name="Hou R."/>
            <person name="Li X."/>
            <person name="Liu Y."/>
            <person name="Li H."/>
            <person name="Ning X."/>
            <person name="Lin Y."/>
            <person name="Zhao L."/>
            <person name="Xing Q."/>
            <person name="Dou J."/>
            <person name="Li Y."/>
            <person name="Mao J."/>
            <person name="Guo H."/>
            <person name="Dou H."/>
            <person name="Li T."/>
            <person name="Mu C."/>
            <person name="Jiang W."/>
            <person name="Fu Q."/>
            <person name="Fu X."/>
            <person name="Miao Y."/>
            <person name="Liu J."/>
            <person name="Yu Q."/>
            <person name="Li R."/>
            <person name="Liao H."/>
            <person name="Li X."/>
            <person name="Kong Y."/>
            <person name="Jiang Z."/>
            <person name="Chourrout D."/>
            <person name="Li R."/>
            <person name="Bao Z."/>
        </authorList>
    </citation>
    <scope>NUCLEOTIDE SEQUENCE [LARGE SCALE GENOMIC DNA]</scope>
    <source>
        <strain evidence="2 3">PY_sf001</strain>
    </source>
</reference>
<dbReference type="InterPro" id="IPR016187">
    <property type="entry name" value="CTDL_fold"/>
</dbReference>
<keyword evidence="3" id="KW-1185">Reference proteome</keyword>
<name>A0A210QDJ0_MIZYE</name>
<dbReference type="SMART" id="SM00034">
    <property type="entry name" value="CLECT"/>
    <property type="match status" value="1"/>
</dbReference>
<evidence type="ECO:0000259" key="1">
    <source>
        <dbReference type="SMART" id="SM00034"/>
    </source>
</evidence>
<dbReference type="Gene3D" id="3.10.100.10">
    <property type="entry name" value="Mannose-Binding Protein A, subunit A"/>
    <property type="match status" value="1"/>
</dbReference>
<sequence length="236" mass="26349">MVAVEVRWQEELSSVGQSYSPSLLTTTVNALIICLATCLRQKTSKSVTYNNSTKICGCYDSLANITPLQGNHLWSRKIDGYTYNHQLGWYIKIIADQWLTHPAADASCANDGARLIVLDTVAKHTYITGLPGVKYGNYYHIGGTDEAVEGTFVWETGSVVQHGSLWAPLQPDNHLGNQNYWKNLNQMKTDSRGNVNTDIPVVAVPTNAERKAGNTRYPFEDFGVFQHWDRTNCLPH</sequence>
<evidence type="ECO:0000313" key="3">
    <source>
        <dbReference type="Proteomes" id="UP000242188"/>
    </source>
</evidence>
<proteinExistence type="predicted"/>
<feature type="domain" description="C-type lectin" evidence="1">
    <location>
        <begin position="79"/>
        <end position="201"/>
    </location>
</feature>
<dbReference type="EMBL" id="NEDP02004076">
    <property type="protein sequence ID" value="OWF46817.1"/>
    <property type="molecule type" value="Genomic_DNA"/>
</dbReference>
<comment type="caution">
    <text evidence="2">The sequence shown here is derived from an EMBL/GenBank/DDBJ whole genome shotgun (WGS) entry which is preliminary data.</text>
</comment>
<dbReference type="CDD" id="cd00037">
    <property type="entry name" value="CLECT"/>
    <property type="match status" value="1"/>
</dbReference>
<organism evidence="2 3">
    <name type="scientific">Mizuhopecten yessoensis</name>
    <name type="common">Japanese scallop</name>
    <name type="synonym">Patinopecten yessoensis</name>
    <dbReference type="NCBI Taxonomy" id="6573"/>
    <lineage>
        <taxon>Eukaryota</taxon>
        <taxon>Metazoa</taxon>
        <taxon>Spiralia</taxon>
        <taxon>Lophotrochozoa</taxon>
        <taxon>Mollusca</taxon>
        <taxon>Bivalvia</taxon>
        <taxon>Autobranchia</taxon>
        <taxon>Pteriomorphia</taxon>
        <taxon>Pectinida</taxon>
        <taxon>Pectinoidea</taxon>
        <taxon>Pectinidae</taxon>
        <taxon>Mizuhopecten</taxon>
    </lineage>
</organism>
<dbReference type="InterPro" id="IPR001304">
    <property type="entry name" value="C-type_lectin-like"/>
</dbReference>
<accession>A0A210QDJ0</accession>
<dbReference type="InterPro" id="IPR050801">
    <property type="entry name" value="Ca-Dep_Lectins_ImmuneDev"/>
</dbReference>